<keyword evidence="6" id="KW-1185">Reference proteome</keyword>
<dbReference type="RefSeq" id="WP_119061604.1">
    <property type="nucleotide sequence ID" value="NZ_QXDF01000001.1"/>
</dbReference>
<dbReference type="SFLD" id="SFLDS00019">
    <property type="entry name" value="Glutathione_Transferase_(cytos"/>
    <property type="match status" value="1"/>
</dbReference>
<dbReference type="InterPro" id="IPR036249">
    <property type="entry name" value="Thioredoxin-like_sf"/>
</dbReference>
<keyword evidence="2 5" id="KW-0808">Transferase</keyword>
<dbReference type="SUPFAM" id="SSF47616">
    <property type="entry name" value="GST C-terminal domain-like"/>
    <property type="match status" value="1"/>
</dbReference>
<dbReference type="CDD" id="cd03047">
    <property type="entry name" value="GST_N_2"/>
    <property type="match status" value="1"/>
</dbReference>
<dbReference type="SFLD" id="SFLDG01150">
    <property type="entry name" value="Main.1:_Beta-like"/>
    <property type="match status" value="1"/>
</dbReference>
<dbReference type="PANTHER" id="PTHR44051:SF19">
    <property type="entry name" value="DISULFIDE-BOND OXIDOREDUCTASE YFCG"/>
    <property type="match status" value="1"/>
</dbReference>
<evidence type="ECO:0000313" key="5">
    <source>
        <dbReference type="EMBL" id="RIA56848.1"/>
    </source>
</evidence>
<sequence>MITIYGRANSSNVRKVLWLAEELGLEVDRRDYGRGYAPTDTPEFKALNPNAKVPVMDEDGFILWESHAILRYLAAKYGPEWYPADLRARAIVDQWMDWLIIELQEPVRRIFFALHVKPGSDPEGMPQHEAESAKACSILDAQLQKTGAYVAGAQPTIADCAIGMMVHRWYYFDIQRPNLPALEAYYERLKTRPAFQGPILNAGV</sequence>
<evidence type="ECO:0000256" key="2">
    <source>
        <dbReference type="ARBA" id="ARBA00022679"/>
    </source>
</evidence>
<dbReference type="InterPro" id="IPR010987">
    <property type="entry name" value="Glutathione-S-Trfase_C-like"/>
</dbReference>
<dbReference type="InterPro" id="IPR036282">
    <property type="entry name" value="Glutathione-S-Trfase_C_sf"/>
</dbReference>
<dbReference type="PROSITE" id="PS50404">
    <property type="entry name" value="GST_NTER"/>
    <property type="match status" value="1"/>
</dbReference>
<dbReference type="Pfam" id="PF02798">
    <property type="entry name" value="GST_N"/>
    <property type="match status" value="1"/>
</dbReference>
<dbReference type="Pfam" id="PF13410">
    <property type="entry name" value="GST_C_2"/>
    <property type="match status" value="1"/>
</dbReference>
<dbReference type="SFLD" id="SFLDG00358">
    <property type="entry name" value="Main_(cytGST)"/>
    <property type="match status" value="1"/>
</dbReference>
<dbReference type="SUPFAM" id="SSF52833">
    <property type="entry name" value="Thioredoxin-like"/>
    <property type="match status" value="1"/>
</dbReference>
<dbReference type="PANTHER" id="PTHR44051">
    <property type="entry name" value="GLUTATHIONE S-TRANSFERASE-RELATED"/>
    <property type="match status" value="1"/>
</dbReference>
<evidence type="ECO:0000259" key="3">
    <source>
        <dbReference type="PROSITE" id="PS50404"/>
    </source>
</evidence>
<dbReference type="Gene3D" id="1.20.1050.10">
    <property type="match status" value="1"/>
</dbReference>
<gene>
    <name evidence="5" type="ORF">BXY53_1961</name>
</gene>
<comment type="caution">
    <text evidence="5">The sequence shown here is derived from an EMBL/GenBank/DDBJ whole genome shotgun (WGS) entry which is preliminary data.</text>
</comment>
<protein>
    <submittedName>
        <fullName evidence="5">Glutathione S-transferase</fullName>
    </submittedName>
</protein>
<evidence type="ECO:0000259" key="4">
    <source>
        <dbReference type="PROSITE" id="PS50405"/>
    </source>
</evidence>
<proteinExistence type="inferred from homology"/>
<dbReference type="Proteomes" id="UP000266273">
    <property type="component" value="Unassembled WGS sequence"/>
</dbReference>
<dbReference type="GO" id="GO:0016740">
    <property type="term" value="F:transferase activity"/>
    <property type="evidence" value="ECO:0007669"/>
    <property type="project" value="UniProtKB-KW"/>
</dbReference>
<evidence type="ECO:0000313" key="6">
    <source>
        <dbReference type="Proteomes" id="UP000266273"/>
    </source>
</evidence>
<accession>A0A397Q714</accession>
<name>A0A397Q714_9HYPH</name>
<organism evidence="5 6">
    <name type="scientific">Dichotomicrobium thermohalophilum</name>
    <dbReference type="NCBI Taxonomy" id="933063"/>
    <lineage>
        <taxon>Bacteria</taxon>
        <taxon>Pseudomonadati</taxon>
        <taxon>Pseudomonadota</taxon>
        <taxon>Alphaproteobacteria</taxon>
        <taxon>Hyphomicrobiales</taxon>
        <taxon>Hyphomicrobiaceae</taxon>
        <taxon>Dichotomicrobium</taxon>
    </lineage>
</organism>
<dbReference type="PROSITE" id="PS50405">
    <property type="entry name" value="GST_CTER"/>
    <property type="match status" value="1"/>
</dbReference>
<dbReference type="FunFam" id="3.40.30.10:FF:000039">
    <property type="entry name" value="Glutathione S-transferase domain"/>
    <property type="match status" value="1"/>
</dbReference>
<dbReference type="Gene3D" id="3.40.30.10">
    <property type="entry name" value="Glutaredoxin"/>
    <property type="match status" value="1"/>
</dbReference>
<dbReference type="OrthoDB" id="9810080at2"/>
<dbReference type="EMBL" id="QXDF01000001">
    <property type="protein sequence ID" value="RIA56848.1"/>
    <property type="molecule type" value="Genomic_DNA"/>
</dbReference>
<reference evidence="5 6" key="1">
    <citation type="submission" date="2018-08" db="EMBL/GenBank/DDBJ databases">
        <title>Genomic Encyclopedia of Archaeal and Bacterial Type Strains, Phase II (KMG-II): from individual species to whole genera.</title>
        <authorList>
            <person name="Goeker M."/>
        </authorList>
    </citation>
    <scope>NUCLEOTIDE SEQUENCE [LARGE SCALE GENOMIC DNA]</scope>
    <source>
        <strain evidence="5 6">DSM 5002</strain>
    </source>
</reference>
<dbReference type="AlphaFoldDB" id="A0A397Q714"/>
<feature type="domain" description="GST N-terminal" evidence="3">
    <location>
        <begin position="1"/>
        <end position="81"/>
    </location>
</feature>
<dbReference type="InterPro" id="IPR004045">
    <property type="entry name" value="Glutathione_S-Trfase_N"/>
</dbReference>
<dbReference type="InterPro" id="IPR040079">
    <property type="entry name" value="Glutathione_S-Trfase"/>
</dbReference>
<comment type="similarity">
    <text evidence="1">Belongs to the GST superfamily.</text>
</comment>
<feature type="domain" description="GST C-terminal" evidence="4">
    <location>
        <begin position="85"/>
        <end position="204"/>
    </location>
</feature>
<evidence type="ECO:0000256" key="1">
    <source>
        <dbReference type="ARBA" id="ARBA00007409"/>
    </source>
</evidence>